<dbReference type="RefSeq" id="WP_012799138.1">
    <property type="nucleotide sequence ID" value="NC_013165.1"/>
</dbReference>
<keyword evidence="2" id="KW-1185">Reference proteome</keyword>
<name>C7N802_SLAHD</name>
<gene>
    <name evidence="1" type="ordered locus">Shel_20230</name>
</gene>
<dbReference type="Proteomes" id="UP000002026">
    <property type="component" value="Chromosome"/>
</dbReference>
<proteinExistence type="predicted"/>
<dbReference type="KEGG" id="shi:Shel_20230"/>
<sequence>MTRDYGIYDLHLNLVDAMNDNDEILEGVAIPSSDLTSFLIDFRKICAKYGVSYEELLENDWETDSSAGAAANLYWKAESGSKVSDTLTIEPTAASSERGL</sequence>
<protein>
    <submittedName>
        <fullName evidence="1">Uncharacterized protein</fullName>
    </submittedName>
</protein>
<accession>C7N802</accession>
<evidence type="ECO:0000313" key="2">
    <source>
        <dbReference type="Proteomes" id="UP000002026"/>
    </source>
</evidence>
<dbReference type="AlphaFoldDB" id="C7N802"/>
<dbReference type="HOGENOM" id="CLU_2384585_0_0_11"/>
<reference evidence="1 2" key="1">
    <citation type="journal article" date="2009" name="Stand. Genomic Sci.">
        <title>Complete genome sequence of Slackia heliotrinireducens type strain (RHS 1).</title>
        <authorList>
            <person name="Pukall R."/>
            <person name="Lapidus A."/>
            <person name="Nolan M."/>
            <person name="Copeland A."/>
            <person name="Glavina Del Rio T."/>
            <person name="Lucas S."/>
            <person name="Chen F."/>
            <person name="Tice H."/>
            <person name="Cheng J.F."/>
            <person name="Chertkov O."/>
            <person name="Bruce D."/>
            <person name="Goodwin L."/>
            <person name="Kuske C."/>
            <person name="Brettin T."/>
            <person name="Detter J.C."/>
            <person name="Han C."/>
            <person name="Pitluck S."/>
            <person name="Pati A."/>
            <person name="Mavrommatis K."/>
            <person name="Ivanova N."/>
            <person name="Ovchinnikova G."/>
            <person name="Chen A."/>
            <person name="Palaniappan K."/>
            <person name="Schneider S."/>
            <person name="Rohde M."/>
            <person name="Chain P."/>
            <person name="D'haeseleer P."/>
            <person name="Goker M."/>
            <person name="Bristow J."/>
            <person name="Eisen J.A."/>
            <person name="Markowitz V."/>
            <person name="Kyrpides N.C."/>
            <person name="Klenk H.P."/>
            <person name="Hugenholtz P."/>
        </authorList>
    </citation>
    <scope>NUCLEOTIDE SEQUENCE [LARGE SCALE GENOMIC DNA]</scope>
    <source>
        <strain evidence="2">ATCC 29202 / DSM 20476 / NCTC 11029 / RHS 1</strain>
    </source>
</reference>
<evidence type="ECO:0000313" key="1">
    <source>
        <dbReference type="EMBL" id="ACV23037.1"/>
    </source>
</evidence>
<dbReference type="STRING" id="471855.Shel_20230"/>
<dbReference type="EMBL" id="CP001684">
    <property type="protein sequence ID" value="ACV23037.1"/>
    <property type="molecule type" value="Genomic_DNA"/>
</dbReference>
<organism evidence="1 2">
    <name type="scientific">Slackia heliotrinireducens (strain ATCC 29202 / DSM 20476 / NCTC 11029 / RHS 1)</name>
    <name type="common">Peptococcus heliotrinreducens</name>
    <dbReference type="NCBI Taxonomy" id="471855"/>
    <lineage>
        <taxon>Bacteria</taxon>
        <taxon>Bacillati</taxon>
        <taxon>Actinomycetota</taxon>
        <taxon>Coriobacteriia</taxon>
        <taxon>Eggerthellales</taxon>
        <taxon>Eggerthellaceae</taxon>
        <taxon>Slackia</taxon>
    </lineage>
</organism>